<dbReference type="GO" id="GO:0005886">
    <property type="term" value="C:plasma membrane"/>
    <property type="evidence" value="ECO:0007669"/>
    <property type="project" value="UniProtKB-SubCell"/>
</dbReference>
<keyword evidence="13" id="KW-1185">Reference proteome</keyword>
<name>A0A418VUE0_9PROT</name>
<evidence type="ECO:0000256" key="11">
    <source>
        <dbReference type="SAM" id="Phobius"/>
    </source>
</evidence>
<dbReference type="GO" id="GO:0015031">
    <property type="term" value="P:protein transport"/>
    <property type="evidence" value="ECO:0007669"/>
    <property type="project" value="UniProtKB-KW"/>
</dbReference>
<dbReference type="GO" id="GO:0022857">
    <property type="term" value="F:transmembrane transporter activity"/>
    <property type="evidence" value="ECO:0007669"/>
    <property type="project" value="InterPro"/>
</dbReference>
<dbReference type="Proteomes" id="UP000284605">
    <property type="component" value="Unassembled WGS sequence"/>
</dbReference>
<dbReference type="GO" id="GO:0051301">
    <property type="term" value="P:cell division"/>
    <property type="evidence" value="ECO:0007669"/>
    <property type="project" value="UniProtKB-KW"/>
</dbReference>
<keyword evidence="6 10" id="KW-0812">Transmembrane</keyword>
<dbReference type="PANTHER" id="PTHR30558">
    <property type="entry name" value="EXBD MEMBRANE COMPONENT OF PMF-DRIVEN MACROMOLECULE IMPORT SYSTEM"/>
    <property type="match status" value="1"/>
</dbReference>
<keyword evidence="4" id="KW-0997">Cell inner membrane</keyword>
<keyword evidence="5" id="KW-0132">Cell division</keyword>
<keyword evidence="9" id="KW-0131">Cell cycle</keyword>
<comment type="similarity">
    <text evidence="2 10">Belongs to the ExbD/TolR family.</text>
</comment>
<evidence type="ECO:0000256" key="5">
    <source>
        <dbReference type="ARBA" id="ARBA00022618"/>
    </source>
</evidence>
<dbReference type="RefSeq" id="WP_119782805.1">
    <property type="nucleotide sequence ID" value="NZ_QYUK01000016.1"/>
</dbReference>
<evidence type="ECO:0000256" key="2">
    <source>
        <dbReference type="ARBA" id="ARBA00005811"/>
    </source>
</evidence>
<keyword evidence="3" id="KW-1003">Cell membrane</keyword>
<proteinExistence type="inferred from homology"/>
<feature type="transmembrane region" description="Helical" evidence="11">
    <location>
        <begin position="21"/>
        <end position="46"/>
    </location>
</feature>
<dbReference type="Gene3D" id="3.30.420.270">
    <property type="match status" value="1"/>
</dbReference>
<dbReference type="Pfam" id="PF02472">
    <property type="entry name" value="ExbD"/>
    <property type="match status" value="1"/>
</dbReference>
<protein>
    <submittedName>
        <fullName evidence="12">Protein TolR</fullName>
    </submittedName>
</protein>
<reference evidence="12 13" key="1">
    <citation type="submission" date="2018-09" db="EMBL/GenBank/DDBJ databases">
        <authorList>
            <person name="Zhu H."/>
        </authorList>
    </citation>
    <scope>NUCLEOTIDE SEQUENCE [LARGE SCALE GENOMIC DNA]</scope>
    <source>
        <strain evidence="12 13">K1W22B-8</strain>
    </source>
</reference>
<dbReference type="InterPro" id="IPR014168">
    <property type="entry name" value="Tol-Pal_TolR"/>
</dbReference>
<evidence type="ECO:0000256" key="4">
    <source>
        <dbReference type="ARBA" id="ARBA00022519"/>
    </source>
</evidence>
<keyword evidence="10" id="KW-0813">Transport</keyword>
<evidence type="ECO:0000256" key="8">
    <source>
        <dbReference type="ARBA" id="ARBA00023136"/>
    </source>
</evidence>
<evidence type="ECO:0000256" key="1">
    <source>
        <dbReference type="ARBA" id="ARBA00004162"/>
    </source>
</evidence>
<gene>
    <name evidence="12" type="primary">tolR</name>
    <name evidence="12" type="ORF">D3874_27065</name>
</gene>
<dbReference type="NCBIfam" id="TIGR02801">
    <property type="entry name" value="tolR"/>
    <property type="match status" value="1"/>
</dbReference>
<organism evidence="12 13">
    <name type="scientific">Oleomonas cavernae</name>
    <dbReference type="NCBI Taxonomy" id="2320859"/>
    <lineage>
        <taxon>Bacteria</taxon>
        <taxon>Pseudomonadati</taxon>
        <taxon>Pseudomonadota</taxon>
        <taxon>Alphaproteobacteria</taxon>
        <taxon>Acetobacterales</taxon>
        <taxon>Acetobacteraceae</taxon>
        <taxon>Oleomonas</taxon>
    </lineage>
</organism>
<dbReference type="AlphaFoldDB" id="A0A418VUE0"/>
<evidence type="ECO:0000256" key="7">
    <source>
        <dbReference type="ARBA" id="ARBA00022989"/>
    </source>
</evidence>
<accession>A0A418VUE0</accession>
<dbReference type="InterPro" id="IPR003400">
    <property type="entry name" value="ExbD"/>
</dbReference>
<comment type="subcellular location">
    <subcellularLocation>
        <location evidence="1">Cell membrane</location>
        <topology evidence="1">Single-pass membrane protein</topology>
    </subcellularLocation>
    <subcellularLocation>
        <location evidence="10">Cell membrane</location>
        <topology evidence="10">Single-pass type II membrane protein</topology>
    </subcellularLocation>
</comment>
<keyword evidence="8 11" id="KW-0472">Membrane</keyword>
<comment type="caution">
    <text evidence="12">The sequence shown here is derived from an EMBL/GenBank/DDBJ whole genome shotgun (WGS) entry which is preliminary data.</text>
</comment>
<evidence type="ECO:0000313" key="13">
    <source>
        <dbReference type="Proteomes" id="UP000284605"/>
    </source>
</evidence>
<evidence type="ECO:0000256" key="9">
    <source>
        <dbReference type="ARBA" id="ARBA00023306"/>
    </source>
</evidence>
<keyword evidence="10" id="KW-0653">Protein transport</keyword>
<evidence type="ECO:0000313" key="12">
    <source>
        <dbReference type="EMBL" id="RJF80753.1"/>
    </source>
</evidence>
<evidence type="ECO:0000256" key="6">
    <source>
        <dbReference type="ARBA" id="ARBA00022692"/>
    </source>
</evidence>
<dbReference type="PANTHER" id="PTHR30558:SF7">
    <property type="entry name" value="TOL-PAL SYSTEM PROTEIN TOLR"/>
    <property type="match status" value="1"/>
</dbReference>
<keyword evidence="7 11" id="KW-1133">Transmembrane helix</keyword>
<sequence length="144" mass="14885">MGASLGGGGGRRSRRSRAPMADINVTPMVDVMLVLLIVFMVAAPLLTVGVNVDLPTTQADSLPQDDKPVIVSVDGQGKIFIGDAEVGTATLVDQLKAAAPGGPETRIYVRGDQAINYGKVMETMGLIKAAGFTKVALIALPPAQ</sequence>
<evidence type="ECO:0000256" key="3">
    <source>
        <dbReference type="ARBA" id="ARBA00022475"/>
    </source>
</evidence>
<dbReference type="OrthoDB" id="9798629at2"/>
<dbReference type="EMBL" id="QYUK01000016">
    <property type="protein sequence ID" value="RJF80753.1"/>
    <property type="molecule type" value="Genomic_DNA"/>
</dbReference>
<evidence type="ECO:0000256" key="10">
    <source>
        <dbReference type="RuleBase" id="RU003879"/>
    </source>
</evidence>